<dbReference type="EMBL" id="KV784353">
    <property type="protein sequence ID" value="OEU23091.1"/>
    <property type="molecule type" value="Genomic_DNA"/>
</dbReference>
<dbReference type="KEGG" id="fcy:FRACYDRAFT_233257"/>
<sequence>MKFAEIDSHKNMLTALDHFDNKRQPQLLSALTDVGQPDRICPLCEKYFSSTTELPHWEKIIVIYILFNGVAFRVYFLAIDNNDMNSDHNNDGEIGKVEEIIDDHATIETASTIIFDDDSSEIFDDSFDDDNKILCKTFNSFKLGGKNRNGCVLSIHIFTNNNKLQRHNHENISANKTIRRDELPTFVLHVGPQKSGTTAIQKELHAPHMKQLLRQDNFTVIDDDIIRKKHLNFLTTTSNGTIFEFPKDFVKVVEKQRKVPGQNIFGSSEFLRVPNDRQCQAWNNMFMSPVDDEIDKSDGQKWNLHVVITYRRLHSYLPSGWNQKYKLFRINRRPVHLHHQNWPGVKGDYRIPSFDEWFVEKYYGQSHHLHLAQVRYSAWKKCSDEIIIVNIHDLNVHGVDSDLTTNFVCKALKGATLHAYENELIGVDPKHAIDNALYRRDHVTLKVQEHADSNGIALPMKCPNSTVLDFIYDWSLKSEQWAFSVMQNHNANSTEMGVLHPDVIENQPLTKERLSNFNNDWEKSLAEKKFCNVDFVETLKQKEWQKFFRNLSY</sequence>
<evidence type="ECO:0000313" key="1">
    <source>
        <dbReference type="EMBL" id="OEU23091.1"/>
    </source>
</evidence>
<proteinExistence type="predicted"/>
<accession>A0A1E7FY63</accession>
<protein>
    <recommendedName>
        <fullName evidence="3">P-loop containing nucleoside triphosphate hydrolase protein</fullName>
    </recommendedName>
</protein>
<dbReference type="InParanoid" id="A0A1E7FY63"/>
<gene>
    <name evidence="1" type="ORF">FRACYDRAFT_233257</name>
</gene>
<dbReference type="OrthoDB" id="48379at2759"/>
<reference evidence="1 2" key="1">
    <citation type="submission" date="2016-09" db="EMBL/GenBank/DDBJ databases">
        <title>Extensive genetic diversity and differential bi-allelic expression allows diatom success in the polar Southern Ocean.</title>
        <authorList>
            <consortium name="DOE Joint Genome Institute"/>
            <person name="Mock T."/>
            <person name="Otillar R.P."/>
            <person name="Strauss J."/>
            <person name="Dupont C."/>
            <person name="Frickenhaus S."/>
            <person name="Maumus F."/>
            <person name="Mcmullan M."/>
            <person name="Sanges R."/>
            <person name="Schmutz J."/>
            <person name="Toseland A."/>
            <person name="Valas R."/>
            <person name="Veluchamy A."/>
            <person name="Ward B.J."/>
            <person name="Allen A."/>
            <person name="Barry K."/>
            <person name="Falciatore A."/>
            <person name="Ferrante M."/>
            <person name="Fortunato A.E."/>
            <person name="Gloeckner G."/>
            <person name="Gruber A."/>
            <person name="Hipkin R."/>
            <person name="Janech M."/>
            <person name="Kroth P."/>
            <person name="Leese F."/>
            <person name="Lindquist E."/>
            <person name="Lyon B.R."/>
            <person name="Martin J."/>
            <person name="Mayer C."/>
            <person name="Parker M."/>
            <person name="Quesneville H."/>
            <person name="Raymond J."/>
            <person name="Uhlig C."/>
            <person name="Valentin K.U."/>
            <person name="Worden A.Z."/>
            <person name="Armbrust E.V."/>
            <person name="Bowler C."/>
            <person name="Green B."/>
            <person name="Moulton V."/>
            <person name="Van Oosterhout C."/>
            <person name="Grigoriev I."/>
        </authorList>
    </citation>
    <scope>NUCLEOTIDE SEQUENCE [LARGE SCALE GENOMIC DNA]</scope>
    <source>
        <strain evidence="1 2">CCMP1102</strain>
    </source>
</reference>
<dbReference type="Proteomes" id="UP000095751">
    <property type="component" value="Unassembled WGS sequence"/>
</dbReference>
<dbReference type="AlphaFoldDB" id="A0A1E7FY63"/>
<keyword evidence="2" id="KW-1185">Reference proteome</keyword>
<evidence type="ECO:0000313" key="2">
    <source>
        <dbReference type="Proteomes" id="UP000095751"/>
    </source>
</evidence>
<evidence type="ECO:0008006" key="3">
    <source>
        <dbReference type="Google" id="ProtNLM"/>
    </source>
</evidence>
<name>A0A1E7FY63_9STRA</name>
<organism evidence="1 2">
    <name type="scientific">Fragilariopsis cylindrus CCMP1102</name>
    <dbReference type="NCBI Taxonomy" id="635003"/>
    <lineage>
        <taxon>Eukaryota</taxon>
        <taxon>Sar</taxon>
        <taxon>Stramenopiles</taxon>
        <taxon>Ochrophyta</taxon>
        <taxon>Bacillariophyta</taxon>
        <taxon>Bacillariophyceae</taxon>
        <taxon>Bacillariophycidae</taxon>
        <taxon>Bacillariales</taxon>
        <taxon>Bacillariaceae</taxon>
        <taxon>Fragilariopsis</taxon>
    </lineage>
</organism>